<evidence type="ECO:0000256" key="3">
    <source>
        <dbReference type="ARBA" id="ARBA00022837"/>
    </source>
</evidence>
<sequence>MTSLWRMLLMAAVAVQVSLYHTAETRRLLLGEDGFARVDGPSTSPVSGITVSSWVNVTEFPGGVAPLVTIISEDASYQIAFFLRHDGAGVLWGGPKPQQLSQVEQVDRQPRSRFGSGRKRRNANDYSMGLGDVINIMSPRKERSNTWTPMNFVDVSEMGVADLETSGSETQNHYENWYDVGYELQMQESANPEPKIITQPSGKNDFVVINWNGHNAPPLSTNQWDPLNEDPKSPDFTNVNVGTKILPPDNEKFIWSQEDNTKNGGWVSQVQPITANVPSSTIIQDFVALHTTEPTTRARPSRPFIPDLRRPGSRDSSKTVRPTDAFRYSQRKRTEAPATVAKMASTTTSTTTSRPVQVKTEKKETESRVPLWARLKQTSEEESVASEIPILTTTRAPRPRTTTRAPITHATSTETSRPTFARTTTPSPLRKIQVPSVISTKPPTPATQQQTTKSTSTKSKERKAYNNLNSKGPFSTKHNSEGHRPITSHSLDEFKKVLEGKPKIEDNGNKVVVYSMPITDVDAFNRMYEQYQESVARQSPRVNLHAVYDLAREGYDHPALNEEETNQNRLEQIPEPLPVLTYKEEPLRFAESEPAPIIIKETDIEEPVLAIEEIVPEYEETDFPPSELGQIGGAIAGDFAYYPYEEATPQPQVLKKERPQRTKTRFEMRVPAGPRDELLAGLRFRPTVYETAMPVQQDISGQQESFYQEPSRISHEQLPPEYSEKSESKNRFAPERPAQIQKTRVVQEVQNIPKNIRSELIPPQSLPMPIHNEEQVRNAAAFIERNNNVPALQEIRTTEGTPTPIKINAVPIFAEDDVDIVTEVPLNVNFRKMPYNFDLNTWYHLAFTWSSQDHVLSIYINGQLAGILENTIPDVQALPTNGMMLLGKTLLPSLTGFDPTSHVTGEMSNFVVWGSALSPMEINNVFSCGEPPIHPVLLAWNSTPLRVYNDAVLQQAPPICGISS</sequence>
<evidence type="ECO:0000256" key="6">
    <source>
        <dbReference type="SAM" id="MobiDB-lite"/>
    </source>
</evidence>
<keyword evidence="5" id="KW-0325">Glycoprotein</keyword>
<feature type="region of interest" description="Disordered" evidence="6">
    <location>
        <begin position="293"/>
        <end position="365"/>
    </location>
</feature>
<evidence type="ECO:0000256" key="1">
    <source>
        <dbReference type="ARBA" id="ARBA00001913"/>
    </source>
</evidence>
<feature type="chain" id="PRO_5034662898" evidence="7">
    <location>
        <begin position="26"/>
        <end position="964"/>
    </location>
</feature>
<accession>A0A8B7N0Z2</accession>
<reference evidence="10" key="1">
    <citation type="submission" date="2025-08" db="UniProtKB">
        <authorList>
            <consortium name="RefSeq"/>
        </authorList>
    </citation>
    <scope>IDENTIFICATION</scope>
    <source>
        <tissue evidence="10">Whole organism</tissue>
    </source>
</reference>
<dbReference type="Proteomes" id="UP000694843">
    <property type="component" value="Unplaced"/>
</dbReference>
<dbReference type="SUPFAM" id="SSF49899">
    <property type="entry name" value="Concanavalin A-like lectins/glucanases"/>
    <property type="match status" value="1"/>
</dbReference>
<feature type="region of interest" description="Disordered" evidence="6">
    <location>
        <begin position="701"/>
        <end position="737"/>
    </location>
</feature>
<dbReference type="Pfam" id="PF13385">
    <property type="entry name" value="Laminin_G_3"/>
    <property type="match status" value="1"/>
</dbReference>
<dbReference type="SMART" id="SM00159">
    <property type="entry name" value="PTX"/>
    <property type="match status" value="1"/>
</dbReference>
<dbReference type="OrthoDB" id="547680at2759"/>
<name>A0A8B7N0Z2_HYAAZ</name>
<feature type="compositionally biased region" description="Basic and acidic residues" evidence="6">
    <location>
        <begin position="478"/>
        <end position="488"/>
    </location>
</feature>
<keyword evidence="4" id="KW-1015">Disulfide bond</keyword>
<dbReference type="PANTHER" id="PTHR19277:SF125">
    <property type="entry name" value="B6"/>
    <property type="match status" value="1"/>
</dbReference>
<evidence type="ECO:0000313" key="10">
    <source>
        <dbReference type="RefSeq" id="XP_018007215.1"/>
    </source>
</evidence>
<organism evidence="9 10">
    <name type="scientific">Hyalella azteca</name>
    <name type="common">Amphipod</name>
    <dbReference type="NCBI Taxonomy" id="294128"/>
    <lineage>
        <taxon>Eukaryota</taxon>
        <taxon>Metazoa</taxon>
        <taxon>Ecdysozoa</taxon>
        <taxon>Arthropoda</taxon>
        <taxon>Crustacea</taxon>
        <taxon>Multicrustacea</taxon>
        <taxon>Malacostraca</taxon>
        <taxon>Eumalacostraca</taxon>
        <taxon>Peracarida</taxon>
        <taxon>Amphipoda</taxon>
        <taxon>Senticaudata</taxon>
        <taxon>Talitrida</taxon>
        <taxon>Talitroidea</taxon>
        <taxon>Hyalellidae</taxon>
        <taxon>Hyalella</taxon>
    </lineage>
</organism>
<dbReference type="PANTHER" id="PTHR19277">
    <property type="entry name" value="PENTRAXIN"/>
    <property type="match status" value="1"/>
</dbReference>
<dbReference type="GeneID" id="108665015"/>
<feature type="compositionally biased region" description="Basic and acidic residues" evidence="6">
    <location>
        <begin position="307"/>
        <end position="318"/>
    </location>
</feature>
<evidence type="ECO:0000256" key="7">
    <source>
        <dbReference type="SAM" id="SignalP"/>
    </source>
</evidence>
<dbReference type="AlphaFoldDB" id="A0A8B7N0Z2"/>
<gene>
    <name evidence="10" type="primary">LOC108665015</name>
</gene>
<evidence type="ECO:0000256" key="5">
    <source>
        <dbReference type="ARBA" id="ARBA00023180"/>
    </source>
</evidence>
<dbReference type="GO" id="GO:0046872">
    <property type="term" value="F:metal ion binding"/>
    <property type="evidence" value="ECO:0007669"/>
    <property type="project" value="UniProtKB-KW"/>
</dbReference>
<evidence type="ECO:0000313" key="9">
    <source>
        <dbReference type="Proteomes" id="UP000694843"/>
    </source>
</evidence>
<evidence type="ECO:0000256" key="2">
    <source>
        <dbReference type="ARBA" id="ARBA00022723"/>
    </source>
</evidence>
<feature type="region of interest" description="Disordered" evidence="6">
    <location>
        <begin position="99"/>
        <end position="124"/>
    </location>
</feature>
<feature type="compositionally biased region" description="Basic and acidic residues" evidence="6">
    <location>
        <begin position="722"/>
        <end position="734"/>
    </location>
</feature>
<dbReference type="RefSeq" id="XP_018007215.1">
    <property type="nucleotide sequence ID" value="XM_018151726.2"/>
</dbReference>
<keyword evidence="3" id="KW-0106">Calcium</keyword>
<protein>
    <submittedName>
        <fullName evidence="10">Uncharacterized protein LOC108665015</fullName>
    </submittedName>
</protein>
<feature type="region of interest" description="Disordered" evidence="6">
    <location>
        <begin position="411"/>
        <end position="488"/>
    </location>
</feature>
<comment type="cofactor">
    <cofactor evidence="1">
        <name>Ca(2+)</name>
        <dbReference type="ChEBI" id="CHEBI:29108"/>
    </cofactor>
</comment>
<feature type="compositionally biased region" description="Low complexity" evidence="6">
    <location>
        <begin position="446"/>
        <end position="457"/>
    </location>
</feature>
<feature type="signal peptide" evidence="7">
    <location>
        <begin position="1"/>
        <end position="25"/>
    </location>
</feature>
<evidence type="ECO:0000256" key="4">
    <source>
        <dbReference type="ARBA" id="ARBA00023157"/>
    </source>
</evidence>
<dbReference type="Gene3D" id="2.60.120.200">
    <property type="match status" value="1"/>
</dbReference>
<dbReference type="InterPro" id="IPR051360">
    <property type="entry name" value="Neuronal_Pentraxin_Related"/>
</dbReference>
<feature type="compositionally biased region" description="Polar residues" evidence="6">
    <location>
        <begin position="466"/>
        <end position="477"/>
    </location>
</feature>
<keyword evidence="9" id="KW-1185">Reference proteome</keyword>
<keyword evidence="7" id="KW-0732">Signal</keyword>
<feature type="compositionally biased region" description="Polar residues" evidence="6">
    <location>
        <begin position="414"/>
        <end position="427"/>
    </location>
</feature>
<feature type="domain" description="Pentraxin (PTX)" evidence="8">
    <location>
        <begin position="772"/>
        <end position="960"/>
    </location>
</feature>
<dbReference type="KEGG" id="hazt:108665015"/>
<dbReference type="InterPro" id="IPR001759">
    <property type="entry name" value="PTX_dom"/>
</dbReference>
<keyword evidence="2" id="KW-0479">Metal-binding</keyword>
<proteinExistence type="predicted"/>
<dbReference type="InterPro" id="IPR013320">
    <property type="entry name" value="ConA-like_dom_sf"/>
</dbReference>
<evidence type="ECO:0000259" key="8">
    <source>
        <dbReference type="SMART" id="SM00159"/>
    </source>
</evidence>